<dbReference type="EC" id="1.14.13.127" evidence="4"/>
<dbReference type="InterPro" id="IPR002938">
    <property type="entry name" value="FAD-bd"/>
</dbReference>
<organism evidence="4 5">
    <name type="scientific">Sphingomonas vulcanisoli</name>
    <dbReference type="NCBI Taxonomy" id="1658060"/>
    <lineage>
        <taxon>Bacteria</taxon>
        <taxon>Pseudomonadati</taxon>
        <taxon>Pseudomonadota</taxon>
        <taxon>Alphaproteobacteria</taxon>
        <taxon>Sphingomonadales</taxon>
        <taxon>Sphingomonadaceae</taxon>
        <taxon>Sphingomonas</taxon>
    </lineage>
</organism>
<accession>A0ABX0TSZ3</accession>
<dbReference type="PANTHER" id="PTHR43476">
    <property type="entry name" value="3-(3-HYDROXY-PHENYL)PROPIONATE/3-HYDROXYCINNAMIC ACID HYDROXYLASE"/>
    <property type="match status" value="1"/>
</dbReference>
<dbReference type="InterPro" id="IPR050631">
    <property type="entry name" value="PheA/TfdB_FAD_monoxygenase"/>
</dbReference>
<dbReference type="PRINTS" id="PR00420">
    <property type="entry name" value="RNGMNOXGNASE"/>
</dbReference>
<dbReference type="EMBL" id="JAAOZC010000005">
    <property type="protein sequence ID" value="NIJ08571.1"/>
    <property type="molecule type" value="Genomic_DNA"/>
</dbReference>
<feature type="domain" description="FAD-binding" evidence="3">
    <location>
        <begin position="3"/>
        <end position="344"/>
    </location>
</feature>
<keyword evidence="5" id="KW-1185">Reference proteome</keyword>
<dbReference type="InterPro" id="IPR036188">
    <property type="entry name" value="FAD/NAD-bd_sf"/>
</dbReference>
<evidence type="ECO:0000313" key="4">
    <source>
        <dbReference type="EMBL" id="NIJ08571.1"/>
    </source>
</evidence>
<evidence type="ECO:0000256" key="2">
    <source>
        <dbReference type="SAM" id="MobiDB-lite"/>
    </source>
</evidence>
<dbReference type="Gene3D" id="3.30.70.2450">
    <property type="match status" value="1"/>
</dbReference>
<dbReference type="SUPFAM" id="SSF51905">
    <property type="entry name" value="FAD/NAD(P)-binding domain"/>
    <property type="match status" value="1"/>
</dbReference>
<dbReference type="Proteomes" id="UP000727456">
    <property type="component" value="Unassembled WGS sequence"/>
</dbReference>
<dbReference type="PANTHER" id="PTHR43476:SF5">
    <property type="entry name" value="FAD-DEPENDENT MONOOXYGENASE"/>
    <property type="match status" value="1"/>
</dbReference>
<proteinExistence type="predicted"/>
<dbReference type="Pfam" id="PF01494">
    <property type="entry name" value="FAD_binding_3"/>
    <property type="match status" value="1"/>
</dbReference>
<evidence type="ECO:0000259" key="3">
    <source>
        <dbReference type="Pfam" id="PF01494"/>
    </source>
</evidence>
<dbReference type="RefSeq" id="WP_167073422.1">
    <property type="nucleotide sequence ID" value="NZ_JAAOZC010000005.1"/>
</dbReference>
<protein>
    <submittedName>
        <fullName evidence="4">3-(3-hydroxy-phenyl)propionate hydroxylase</fullName>
        <ecNumber evidence="4">1.14.13.127</ecNumber>
    </submittedName>
</protein>
<comment type="caution">
    <text evidence="4">The sequence shown here is derived from an EMBL/GenBank/DDBJ whole genome shotgun (WGS) entry which is preliminary data.</text>
</comment>
<sequence length="399" mass="44379">MIKTRVLVAGGGPAGAVAAYRLALAGIDTVLVEALAYPPEDMRASTLHPPTLDMLEEIGVLDELESVGLRAPAYHYRNRQTDDVIAFDMGELSDISAHPYRLQCEQFKITRLLTAKLDALPAGRVLFQHRVVGYDQDADGVTAHVETPTAIEHIRADYLIAADGAGSIIRKWTGAKFEGFTYPERFLTLSTRYPVEQHFSGLASVNYVSDADEWCVLLRVPEFWRVLVPTENEVSDATLLSDANKDAVFDRLTGNGAAVETNHRTLYRVHQRVVDRFRHGRVLLAGDAAHLNNPLGGFGMNSGIHDVWNLTTKLRSILQEGAPADTLLDQYDRQRRTIAKSFVQTQTIENKKAMEARDADGASDAERRMAEIANDPERRRGYLLRQSMYESMAQEAEIA</sequence>
<gene>
    <name evidence="4" type="ORF">FHS31_002192</name>
</gene>
<name>A0ABX0TSZ3_9SPHN</name>
<reference evidence="4 5" key="1">
    <citation type="submission" date="2020-03" db="EMBL/GenBank/DDBJ databases">
        <title>Genomic Encyclopedia of Type Strains, Phase III (KMG-III): the genomes of soil and plant-associated and newly described type strains.</title>
        <authorList>
            <person name="Whitman W."/>
        </authorList>
    </citation>
    <scope>NUCLEOTIDE SEQUENCE [LARGE SCALE GENOMIC DNA]</scope>
    <source>
        <strain evidence="4 5">CECT 8804</strain>
    </source>
</reference>
<feature type="region of interest" description="Disordered" evidence="2">
    <location>
        <begin position="354"/>
        <end position="377"/>
    </location>
</feature>
<evidence type="ECO:0000313" key="5">
    <source>
        <dbReference type="Proteomes" id="UP000727456"/>
    </source>
</evidence>
<dbReference type="Gene3D" id="3.50.50.60">
    <property type="entry name" value="FAD/NAD(P)-binding domain"/>
    <property type="match status" value="1"/>
</dbReference>
<evidence type="ECO:0000256" key="1">
    <source>
        <dbReference type="ARBA" id="ARBA00023002"/>
    </source>
</evidence>
<keyword evidence="1 4" id="KW-0560">Oxidoreductase</keyword>
<dbReference type="GO" id="GO:0008688">
    <property type="term" value="F:3-(3-hydroxyphenyl)propionate hydroxylase activity"/>
    <property type="evidence" value="ECO:0007669"/>
    <property type="project" value="UniProtKB-EC"/>
</dbReference>